<reference evidence="2" key="1">
    <citation type="submission" date="2014-09" db="EMBL/GenBank/DDBJ databases">
        <authorList>
            <person name="Magalhaes I.L.F."/>
            <person name="Oliveira U."/>
            <person name="Santos F.R."/>
            <person name="Vidigal T.H.D.A."/>
            <person name="Brescovit A.D."/>
            <person name="Santos A.J."/>
        </authorList>
    </citation>
    <scope>NUCLEOTIDE SEQUENCE</scope>
    <source>
        <tissue evidence="2">Shoot tissue taken approximately 20 cm above the soil surface</tissue>
    </source>
</reference>
<proteinExistence type="predicted"/>
<organism evidence="2">
    <name type="scientific">Arundo donax</name>
    <name type="common">Giant reed</name>
    <name type="synonym">Donax arundinaceus</name>
    <dbReference type="NCBI Taxonomy" id="35708"/>
    <lineage>
        <taxon>Eukaryota</taxon>
        <taxon>Viridiplantae</taxon>
        <taxon>Streptophyta</taxon>
        <taxon>Embryophyta</taxon>
        <taxon>Tracheophyta</taxon>
        <taxon>Spermatophyta</taxon>
        <taxon>Magnoliopsida</taxon>
        <taxon>Liliopsida</taxon>
        <taxon>Poales</taxon>
        <taxon>Poaceae</taxon>
        <taxon>PACMAD clade</taxon>
        <taxon>Arundinoideae</taxon>
        <taxon>Arundineae</taxon>
        <taxon>Arundo</taxon>
    </lineage>
</organism>
<evidence type="ECO:0000313" key="2">
    <source>
        <dbReference type="EMBL" id="JAD46208.1"/>
    </source>
</evidence>
<accession>A0A0A9A8G1</accession>
<dbReference type="EMBL" id="GBRH01251687">
    <property type="protein sequence ID" value="JAD46208.1"/>
    <property type="molecule type" value="Transcribed_RNA"/>
</dbReference>
<evidence type="ECO:0000256" key="1">
    <source>
        <dbReference type="SAM" id="MobiDB-lite"/>
    </source>
</evidence>
<feature type="compositionally biased region" description="Basic and acidic residues" evidence="1">
    <location>
        <begin position="1"/>
        <end position="11"/>
    </location>
</feature>
<protein>
    <submittedName>
        <fullName evidence="2">Uncharacterized protein</fullName>
    </submittedName>
</protein>
<feature type="compositionally biased region" description="Polar residues" evidence="1">
    <location>
        <begin position="19"/>
        <end position="37"/>
    </location>
</feature>
<name>A0A0A9A8G1_ARUDO</name>
<reference evidence="2" key="2">
    <citation type="journal article" date="2015" name="Data Brief">
        <title>Shoot transcriptome of the giant reed, Arundo donax.</title>
        <authorList>
            <person name="Barrero R.A."/>
            <person name="Guerrero F.D."/>
            <person name="Moolhuijzen P."/>
            <person name="Goolsby J.A."/>
            <person name="Tidwell J."/>
            <person name="Bellgard S.E."/>
            <person name="Bellgard M.I."/>
        </authorList>
    </citation>
    <scope>NUCLEOTIDE SEQUENCE</scope>
    <source>
        <tissue evidence="2">Shoot tissue taken approximately 20 cm above the soil surface</tissue>
    </source>
</reference>
<sequence length="52" mass="5663">MRSSEQADSRRRSSFSSSWCDPTTSRCGQTSGRSTTYWPDASGRSKPASSQG</sequence>
<feature type="region of interest" description="Disordered" evidence="1">
    <location>
        <begin position="1"/>
        <end position="52"/>
    </location>
</feature>
<dbReference type="AlphaFoldDB" id="A0A0A9A8G1"/>